<sequence length="532" mass="56124">MTPLLTAWKMAAALVAIALFQSFDDLARIPLPVLAVIGLVAGVILLAILVSLGYSYLAWRRMEYAITSEAVVLRSGVLFRRERVARLTRIQAVEVGQPILGRIFGFAAVKVESAGGADAVLSLAYLTQDEAQAVRNEVLARAAGVDVDDLDLAAIDAGQDSVADVVRASESADAAASVGGPDAEDGVVNRPGAPGASGAPGAGRDGAVGPDGRPDASTGLDATTPRPLPAGLARRLAPEAPEHQVFQLAPGRLVGSLLLHGATVVLLLWIVGVVGFGVFTGSWEALFGSIFALLGVVGFVWGRFSSEFNTRVAVSPDGLRVRAGLLETKAKTIPPGRVQAVAVHQGPLWRLAGWWRLRVTLANVGIGSDGDALTDALLPVGTREEVAVMLRLVLPDLHAEEYDAVVAGLVGSGDAEGWVPAPRRARWVDPLAWRRNAFRVLGAALALRRGRIWRELTFVPHERTQSLGVSQGPIDRRLRVVTFSAHTSGGISPTLPHVDAAVAAALMADQAERARAARRVAGPEQWMRHAEP</sequence>
<evidence type="ECO:0000256" key="1">
    <source>
        <dbReference type="SAM" id="MobiDB-lite"/>
    </source>
</evidence>
<feature type="domain" description="YdbS-like PH" evidence="3">
    <location>
        <begin position="309"/>
        <end position="364"/>
    </location>
</feature>
<feature type="transmembrane region" description="Helical" evidence="2">
    <location>
        <begin position="30"/>
        <end position="57"/>
    </location>
</feature>
<evidence type="ECO:0000313" key="4">
    <source>
        <dbReference type="EMBL" id="TNU76719.1"/>
    </source>
</evidence>
<dbReference type="PANTHER" id="PTHR34473">
    <property type="entry name" value="UPF0699 TRANSMEMBRANE PROTEIN YDBS"/>
    <property type="match status" value="1"/>
</dbReference>
<dbReference type="Proteomes" id="UP000313849">
    <property type="component" value="Unassembled WGS sequence"/>
</dbReference>
<dbReference type="EMBL" id="VENP01000004">
    <property type="protein sequence ID" value="TNU76719.1"/>
    <property type="molecule type" value="Genomic_DNA"/>
</dbReference>
<gene>
    <name evidence="4" type="ORF">FH969_02230</name>
</gene>
<dbReference type="AlphaFoldDB" id="A0A5C5BGV6"/>
<feature type="transmembrane region" description="Helical" evidence="2">
    <location>
        <begin position="285"/>
        <end position="302"/>
    </location>
</feature>
<accession>A0A5C5BGV6</accession>
<feature type="domain" description="YdbS-like PH" evidence="3">
    <location>
        <begin position="433"/>
        <end position="506"/>
    </location>
</feature>
<keyword evidence="2" id="KW-0812">Transmembrane</keyword>
<reference evidence="4 5" key="1">
    <citation type="submission" date="2019-06" db="EMBL/GenBank/DDBJ databases">
        <title>Draft genome sequence of Miniimonas arenae KCTC 19750T isolated from sea sand.</title>
        <authorList>
            <person name="Park S.-J."/>
        </authorList>
    </citation>
    <scope>NUCLEOTIDE SEQUENCE [LARGE SCALE GENOMIC DNA]</scope>
    <source>
        <strain evidence="4 5">KCTC 19750</strain>
    </source>
</reference>
<feature type="domain" description="YdbS-like PH" evidence="3">
    <location>
        <begin position="59"/>
        <end position="137"/>
    </location>
</feature>
<feature type="transmembrane region" description="Helical" evidence="2">
    <location>
        <begin position="257"/>
        <end position="279"/>
    </location>
</feature>
<dbReference type="InterPro" id="IPR005182">
    <property type="entry name" value="YdbS-like_PH"/>
</dbReference>
<comment type="caution">
    <text evidence="4">The sequence shown here is derived from an EMBL/GenBank/DDBJ whole genome shotgun (WGS) entry which is preliminary data.</text>
</comment>
<proteinExistence type="predicted"/>
<organism evidence="4 5">
    <name type="scientific">Miniimonas arenae</name>
    <dbReference type="NCBI Taxonomy" id="676201"/>
    <lineage>
        <taxon>Bacteria</taxon>
        <taxon>Bacillati</taxon>
        <taxon>Actinomycetota</taxon>
        <taxon>Actinomycetes</taxon>
        <taxon>Micrococcales</taxon>
        <taxon>Beutenbergiaceae</taxon>
        <taxon>Miniimonas</taxon>
    </lineage>
</organism>
<dbReference type="PIRSF" id="PIRSF026631">
    <property type="entry name" value="UCP026631"/>
    <property type="match status" value="1"/>
</dbReference>
<dbReference type="InterPro" id="IPR014529">
    <property type="entry name" value="UCP026631"/>
</dbReference>
<dbReference type="PANTHER" id="PTHR34473:SF2">
    <property type="entry name" value="UPF0699 TRANSMEMBRANE PROTEIN YDBT"/>
    <property type="match status" value="1"/>
</dbReference>
<evidence type="ECO:0000256" key="2">
    <source>
        <dbReference type="SAM" id="Phobius"/>
    </source>
</evidence>
<name>A0A5C5BGV6_9MICO</name>
<dbReference type="Pfam" id="PF03703">
    <property type="entry name" value="bPH_2"/>
    <property type="match status" value="3"/>
</dbReference>
<keyword evidence="2" id="KW-1133">Transmembrane helix</keyword>
<keyword evidence="2" id="KW-0472">Membrane</keyword>
<evidence type="ECO:0000313" key="5">
    <source>
        <dbReference type="Proteomes" id="UP000313849"/>
    </source>
</evidence>
<protein>
    <recommendedName>
        <fullName evidence="3">YdbS-like PH domain-containing protein</fullName>
    </recommendedName>
</protein>
<keyword evidence="5" id="KW-1185">Reference proteome</keyword>
<evidence type="ECO:0000259" key="3">
    <source>
        <dbReference type="Pfam" id="PF03703"/>
    </source>
</evidence>
<dbReference type="OrthoDB" id="3190163at2"/>
<feature type="region of interest" description="Disordered" evidence="1">
    <location>
        <begin position="173"/>
        <end position="229"/>
    </location>
</feature>